<comment type="caution">
    <text evidence="1">The sequence shown here is derived from an EMBL/GenBank/DDBJ whole genome shotgun (WGS) entry which is preliminary data.</text>
</comment>
<dbReference type="Proteomes" id="UP001060215">
    <property type="component" value="Chromosome 2"/>
</dbReference>
<dbReference type="EMBL" id="CM045759">
    <property type="protein sequence ID" value="KAI8020406.1"/>
    <property type="molecule type" value="Genomic_DNA"/>
</dbReference>
<keyword evidence="2" id="KW-1185">Reference proteome</keyword>
<evidence type="ECO:0000313" key="1">
    <source>
        <dbReference type="EMBL" id="KAI8020406.1"/>
    </source>
</evidence>
<sequence length="87" mass="9722">MENSSRLRLLVVLLGFSYLICLNAVPTTRTINIMLESDAYRVSENSHMENAEESLEAGGNIRRMELQLNDYAPPGANPRHNPPPKSP</sequence>
<evidence type="ECO:0000313" key="2">
    <source>
        <dbReference type="Proteomes" id="UP001060215"/>
    </source>
</evidence>
<accession>A0ACC0I8X9</accession>
<protein>
    <submittedName>
        <fullName evidence="1">Uncharacterized protein</fullName>
    </submittedName>
</protein>
<proteinExistence type="predicted"/>
<organism evidence="1 2">
    <name type="scientific">Camellia lanceoleosa</name>
    <dbReference type="NCBI Taxonomy" id="1840588"/>
    <lineage>
        <taxon>Eukaryota</taxon>
        <taxon>Viridiplantae</taxon>
        <taxon>Streptophyta</taxon>
        <taxon>Embryophyta</taxon>
        <taxon>Tracheophyta</taxon>
        <taxon>Spermatophyta</taxon>
        <taxon>Magnoliopsida</taxon>
        <taxon>eudicotyledons</taxon>
        <taxon>Gunneridae</taxon>
        <taxon>Pentapetalae</taxon>
        <taxon>asterids</taxon>
        <taxon>Ericales</taxon>
        <taxon>Theaceae</taxon>
        <taxon>Camellia</taxon>
    </lineage>
</organism>
<gene>
    <name evidence="1" type="ORF">LOK49_LG04G01921</name>
</gene>
<reference evidence="1 2" key="1">
    <citation type="journal article" date="2022" name="Plant J.">
        <title>Chromosome-level genome of Camellia lanceoleosa provides a valuable resource for understanding genome evolution and self-incompatibility.</title>
        <authorList>
            <person name="Gong W."/>
            <person name="Xiao S."/>
            <person name="Wang L."/>
            <person name="Liao Z."/>
            <person name="Chang Y."/>
            <person name="Mo W."/>
            <person name="Hu G."/>
            <person name="Li W."/>
            <person name="Zhao G."/>
            <person name="Zhu H."/>
            <person name="Hu X."/>
            <person name="Ji K."/>
            <person name="Xiang X."/>
            <person name="Song Q."/>
            <person name="Yuan D."/>
            <person name="Jin S."/>
            <person name="Zhang L."/>
        </authorList>
    </citation>
    <scope>NUCLEOTIDE SEQUENCE [LARGE SCALE GENOMIC DNA]</scope>
    <source>
        <strain evidence="1">SQ_2022a</strain>
    </source>
</reference>
<name>A0ACC0I8X9_9ERIC</name>